<keyword evidence="3" id="KW-0067">ATP-binding</keyword>
<dbReference type="PANTHER" id="PTHR43334:SF2">
    <property type="entry name" value="ACETATE--COA LIGASE [ADP-FORMING]"/>
    <property type="match status" value="1"/>
</dbReference>
<evidence type="ECO:0000259" key="4">
    <source>
        <dbReference type="SMART" id="SM00881"/>
    </source>
</evidence>
<name>A0A0F9SW69_9ZZZZ</name>
<organism evidence="5">
    <name type="scientific">marine sediment metagenome</name>
    <dbReference type="NCBI Taxonomy" id="412755"/>
    <lineage>
        <taxon>unclassified sequences</taxon>
        <taxon>metagenomes</taxon>
        <taxon>ecological metagenomes</taxon>
    </lineage>
</organism>
<dbReference type="SUPFAM" id="SSF51735">
    <property type="entry name" value="NAD(P)-binding Rossmann-fold domains"/>
    <property type="match status" value="1"/>
</dbReference>
<proteinExistence type="predicted"/>
<dbReference type="GO" id="GO:0005524">
    <property type="term" value="F:ATP binding"/>
    <property type="evidence" value="ECO:0007669"/>
    <property type="project" value="UniProtKB-KW"/>
</dbReference>
<dbReference type="SUPFAM" id="SSF52210">
    <property type="entry name" value="Succinyl-CoA synthetase domains"/>
    <property type="match status" value="2"/>
</dbReference>
<dbReference type="InterPro" id="IPR051538">
    <property type="entry name" value="Acyl-CoA_Synth/Transferase"/>
</dbReference>
<dbReference type="SMART" id="SM00881">
    <property type="entry name" value="CoA_binding"/>
    <property type="match status" value="1"/>
</dbReference>
<keyword evidence="1" id="KW-0436">Ligase</keyword>
<dbReference type="InterPro" id="IPR003781">
    <property type="entry name" value="CoA-bd"/>
</dbReference>
<dbReference type="EMBL" id="LAZR01002176">
    <property type="protein sequence ID" value="KKN33468.1"/>
    <property type="molecule type" value="Genomic_DNA"/>
</dbReference>
<dbReference type="InterPro" id="IPR016102">
    <property type="entry name" value="Succinyl-CoA_synth-like"/>
</dbReference>
<dbReference type="GO" id="GO:0016874">
    <property type="term" value="F:ligase activity"/>
    <property type="evidence" value="ECO:0007669"/>
    <property type="project" value="UniProtKB-KW"/>
</dbReference>
<feature type="domain" description="CoA-binding" evidence="4">
    <location>
        <begin position="9"/>
        <end position="105"/>
    </location>
</feature>
<keyword evidence="2" id="KW-0547">Nucleotide-binding</keyword>
<dbReference type="Pfam" id="PF13380">
    <property type="entry name" value="CoA_binding_2"/>
    <property type="match status" value="1"/>
</dbReference>
<dbReference type="InterPro" id="IPR036291">
    <property type="entry name" value="NAD(P)-bd_dom_sf"/>
</dbReference>
<evidence type="ECO:0000256" key="2">
    <source>
        <dbReference type="ARBA" id="ARBA00022741"/>
    </source>
</evidence>
<evidence type="ECO:0000256" key="1">
    <source>
        <dbReference type="ARBA" id="ARBA00022598"/>
    </source>
</evidence>
<sequence>MSNHFLHDFLRPKSVAIYGANNTFGTTMGTMLLLSIINSKFKGKIFPIHLKLDNVLGYKAYKKISDVPISPDLVIIVLPPKVVPQVLKECGEKGVKNLVIISGGFRELIGDRANSLTEEIIEIANFYGIRFTGPNCLGFNNGWIYPDGEGKFNTMMMGEQQQLKRSKFSIASQSGTLASQLWLDPEYPDFNPGKSISLGNEANIELVDFLEYFKNDDETDVIGLYIEEIKSGKQFIQVAKEITPNKPIITIYGGGSKAGNRAIKSHTGSIGGNIKIFDAMIKETGIIKTDYVEEFLDISSILLTPNFPYPKGNRIGIITFSGGPGALIANNAERKGLVVPEFSESLQAKFKNKLPHTASWSNPIDITFDMNIFNLYINFPKMLMKSGEIDIIIIYGAMGFGDMDPTEQQNTQISQHIEMREDMRERIGEMDKILIPPTIKASDKYLVPVIYINPQNYANEWSKKIRGHGGIVFQFWDRPVNALAKICEYAKYRNKFIKKKI</sequence>
<dbReference type="Gene3D" id="3.40.50.261">
    <property type="entry name" value="Succinyl-CoA synthetase domains"/>
    <property type="match status" value="2"/>
</dbReference>
<protein>
    <recommendedName>
        <fullName evidence="4">CoA-binding domain-containing protein</fullName>
    </recommendedName>
</protein>
<accession>A0A0F9SW69</accession>
<evidence type="ECO:0000313" key="5">
    <source>
        <dbReference type="EMBL" id="KKN33468.1"/>
    </source>
</evidence>
<dbReference type="Pfam" id="PF13607">
    <property type="entry name" value="Succ_CoA_lig"/>
    <property type="match status" value="1"/>
</dbReference>
<dbReference type="Gene3D" id="3.40.50.720">
    <property type="entry name" value="NAD(P)-binding Rossmann-like Domain"/>
    <property type="match status" value="1"/>
</dbReference>
<comment type="caution">
    <text evidence="5">The sequence shown here is derived from an EMBL/GenBank/DDBJ whole genome shotgun (WGS) entry which is preliminary data.</text>
</comment>
<evidence type="ECO:0000256" key="3">
    <source>
        <dbReference type="ARBA" id="ARBA00022840"/>
    </source>
</evidence>
<dbReference type="PANTHER" id="PTHR43334">
    <property type="entry name" value="ACETATE--COA LIGASE [ADP-FORMING]"/>
    <property type="match status" value="1"/>
</dbReference>
<gene>
    <name evidence="5" type="ORF">LCGC14_0803480</name>
</gene>
<dbReference type="AlphaFoldDB" id="A0A0F9SW69"/>
<reference evidence="5" key="1">
    <citation type="journal article" date="2015" name="Nature">
        <title>Complex archaea that bridge the gap between prokaryotes and eukaryotes.</title>
        <authorList>
            <person name="Spang A."/>
            <person name="Saw J.H."/>
            <person name="Jorgensen S.L."/>
            <person name="Zaremba-Niedzwiedzka K."/>
            <person name="Martijn J."/>
            <person name="Lind A.E."/>
            <person name="van Eijk R."/>
            <person name="Schleper C."/>
            <person name="Guy L."/>
            <person name="Ettema T.J."/>
        </authorList>
    </citation>
    <scope>NUCLEOTIDE SEQUENCE</scope>
</reference>
<dbReference type="InterPro" id="IPR032875">
    <property type="entry name" value="Succ_CoA_lig_flav_dom"/>
</dbReference>